<dbReference type="Proteomes" id="UP000196053">
    <property type="component" value="Chromosome I"/>
</dbReference>
<keyword evidence="8" id="KW-1185">Reference proteome</keyword>
<dbReference type="Pfam" id="PF12698">
    <property type="entry name" value="ABC2_membrane_3"/>
    <property type="match status" value="1"/>
</dbReference>
<accession>A0A0K8J2K6</accession>
<dbReference type="InterPro" id="IPR013525">
    <property type="entry name" value="ABC2_TM"/>
</dbReference>
<feature type="transmembrane region" description="Helical" evidence="5">
    <location>
        <begin position="193"/>
        <end position="215"/>
    </location>
</feature>
<feature type="transmembrane region" description="Helical" evidence="5">
    <location>
        <begin position="21"/>
        <end position="40"/>
    </location>
</feature>
<dbReference type="PANTHER" id="PTHR43471:SF3">
    <property type="entry name" value="ABC TRANSPORTER PERMEASE PROTEIN NATB"/>
    <property type="match status" value="1"/>
</dbReference>
<dbReference type="KEGG" id="hsd:SD1D_0178"/>
<proteinExistence type="predicted"/>
<dbReference type="AlphaFoldDB" id="A0A0K8J2K6"/>
<feature type="transmembrane region" description="Helical" evidence="5">
    <location>
        <begin position="372"/>
        <end position="393"/>
    </location>
</feature>
<feature type="transmembrane region" description="Helical" evidence="5">
    <location>
        <begin position="319"/>
        <end position="339"/>
    </location>
</feature>
<evidence type="ECO:0000256" key="3">
    <source>
        <dbReference type="ARBA" id="ARBA00022989"/>
    </source>
</evidence>
<evidence type="ECO:0000259" key="6">
    <source>
        <dbReference type="Pfam" id="PF12698"/>
    </source>
</evidence>
<evidence type="ECO:0000256" key="5">
    <source>
        <dbReference type="SAM" id="Phobius"/>
    </source>
</evidence>
<sequence length="406" mass="44741">MEGTKNIIKKELTRVFTDKKLIVSLFILPGVLIMVMYSIMGSLISNLQEDIETHTPIICIKNAPEDLMNFIEANKYEADITYLSSTDTVDDIKEKILKGDTDLLVVFEEGFMDTIQNYSKIGDPIPEVKTFYNPSEDYSGAARSNFIAEVLNPYQQSLLAQRLDNIELLQVFYIDLDPEASIILDEDKAGGKFFAMLLPFLINIMLFQGAMGLGVDTITGEKERGTLASMLLSPIKRSQIVFGKLISLGILTALSSVIYTVSVVIGIKNLSGGDTDQMMAIKFTPVEIIQLFVIIIAMVYLYVAMVALVAVYARTQKEASTYVTPLYILVMLGSIMTMFSSGGGDKGLEYYAIPIYNGSVTIQNLLVGELTMAQFGVTLGSLALIAILLTTLITKAFNSERVMFNA</sequence>
<evidence type="ECO:0000313" key="7">
    <source>
        <dbReference type="EMBL" id="CUH91732.1"/>
    </source>
</evidence>
<keyword evidence="4 5" id="KW-0472">Membrane</keyword>
<evidence type="ECO:0000256" key="1">
    <source>
        <dbReference type="ARBA" id="ARBA00004141"/>
    </source>
</evidence>
<organism evidence="7 8">
    <name type="scientific">Herbinix luporum</name>
    <dbReference type="NCBI Taxonomy" id="1679721"/>
    <lineage>
        <taxon>Bacteria</taxon>
        <taxon>Bacillati</taxon>
        <taxon>Bacillota</taxon>
        <taxon>Clostridia</taxon>
        <taxon>Lachnospirales</taxon>
        <taxon>Lachnospiraceae</taxon>
        <taxon>Herbinix</taxon>
    </lineage>
</organism>
<feature type="domain" description="ABC-2 type transporter transmembrane" evidence="6">
    <location>
        <begin position="19"/>
        <end position="393"/>
    </location>
</feature>
<keyword evidence="3 5" id="KW-1133">Transmembrane helix</keyword>
<dbReference type="RefSeq" id="WP_058257179.1">
    <property type="nucleotide sequence ID" value="NZ_DUPS01000002.1"/>
</dbReference>
<dbReference type="GO" id="GO:0140359">
    <property type="term" value="F:ABC-type transporter activity"/>
    <property type="evidence" value="ECO:0007669"/>
    <property type="project" value="InterPro"/>
</dbReference>
<evidence type="ECO:0000256" key="4">
    <source>
        <dbReference type="ARBA" id="ARBA00023136"/>
    </source>
</evidence>
<dbReference type="EMBL" id="LN879430">
    <property type="protein sequence ID" value="CUH91732.1"/>
    <property type="molecule type" value="Genomic_DNA"/>
</dbReference>
<dbReference type="GO" id="GO:0016020">
    <property type="term" value="C:membrane"/>
    <property type="evidence" value="ECO:0007669"/>
    <property type="project" value="UniProtKB-SubCell"/>
</dbReference>
<dbReference type="OrthoDB" id="5486437at2"/>
<feature type="transmembrane region" description="Helical" evidence="5">
    <location>
        <begin position="245"/>
        <end position="268"/>
    </location>
</feature>
<name>A0A0K8J2K6_9FIRM</name>
<gene>
    <name evidence="7" type="ORF">SD1D_0178</name>
</gene>
<reference evidence="8" key="1">
    <citation type="submission" date="2015-09" db="EMBL/GenBank/DDBJ databases">
        <authorList>
            <person name="Wibberg D."/>
        </authorList>
    </citation>
    <scope>NUCLEOTIDE SEQUENCE [LARGE SCALE GENOMIC DNA]</scope>
    <source>
        <strain evidence="8">SD1D</strain>
    </source>
</reference>
<protein>
    <submittedName>
        <fullName evidence="7">Putative membrane protein</fullName>
    </submittedName>
</protein>
<comment type="subcellular location">
    <subcellularLocation>
        <location evidence="1">Membrane</location>
        <topology evidence="1">Multi-pass membrane protein</topology>
    </subcellularLocation>
</comment>
<feature type="transmembrane region" description="Helical" evidence="5">
    <location>
        <begin position="288"/>
        <end position="312"/>
    </location>
</feature>
<dbReference type="PANTHER" id="PTHR43471">
    <property type="entry name" value="ABC TRANSPORTER PERMEASE"/>
    <property type="match status" value="1"/>
</dbReference>
<keyword evidence="2 5" id="KW-0812">Transmembrane</keyword>
<evidence type="ECO:0000256" key="2">
    <source>
        <dbReference type="ARBA" id="ARBA00022692"/>
    </source>
</evidence>
<evidence type="ECO:0000313" key="8">
    <source>
        <dbReference type="Proteomes" id="UP000196053"/>
    </source>
</evidence>